<evidence type="ECO:0000256" key="5">
    <source>
        <dbReference type="ARBA" id="ARBA00022448"/>
    </source>
</evidence>
<evidence type="ECO:0000256" key="11">
    <source>
        <dbReference type="ARBA" id="ARBA00023034"/>
    </source>
</evidence>
<keyword evidence="8 14" id="KW-0812">Transmembrane</keyword>
<dbReference type="PANTHER" id="PTHR10791:SF224">
    <property type="entry name" value="SUGAR TRANSPORTER SWEET"/>
    <property type="match status" value="1"/>
</dbReference>
<dbReference type="Proteomes" id="UP000193642">
    <property type="component" value="Unassembled WGS sequence"/>
</dbReference>
<evidence type="ECO:0000256" key="13">
    <source>
        <dbReference type="SAM" id="MobiDB-lite"/>
    </source>
</evidence>
<feature type="transmembrane region" description="Helical" evidence="14">
    <location>
        <begin position="202"/>
        <end position="223"/>
    </location>
</feature>
<dbReference type="EMBL" id="MCGO01000056">
    <property type="protein sequence ID" value="ORY36276.1"/>
    <property type="molecule type" value="Genomic_DNA"/>
</dbReference>
<evidence type="ECO:0000256" key="12">
    <source>
        <dbReference type="ARBA" id="ARBA00023136"/>
    </source>
</evidence>
<dbReference type="PANTHER" id="PTHR10791">
    <property type="entry name" value="RAG1-ACTIVATING PROTEIN 1"/>
    <property type="match status" value="1"/>
</dbReference>
<dbReference type="GO" id="GO:0000139">
    <property type="term" value="C:Golgi membrane"/>
    <property type="evidence" value="ECO:0007669"/>
    <property type="project" value="UniProtKB-SubCell"/>
</dbReference>
<dbReference type="GO" id="GO:0005886">
    <property type="term" value="C:plasma membrane"/>
    <property type="evidence" value="ECO:0007669"/>
    <property type="project" value="UniProtKB-SubCell"/>
</dbReference>
<comment type="caution">
    <text evidence="15">The sequence shown here is derived from an EMBL/GenBank/DDBJ whole genome shotgun (WGS) entry which is preliminary data.</text>
</comment>
<dbReference type="OrthoDB" id="409725at2759"/>
<evidence type="ECO:0000256" key="6">
    <source>
        <dbReference type="ARBA" id="ARBA00022475"/>
    </source>
</evidence>
<evidence type="ECO:0000256" key="10">
    <source>
        <dbReference type="ARBA" id="ARBA00022989"/>
    </source>
</evidence>
<feature type="transmembrane region" description="Helical" evidence="14">
    <location>
        <begin position="20"/>
        <end position="43"/>
    </location>
</feature>
<reference evidence="15 16" key="1">
    <citation type="submission" date="2016-07" db="EMBL/GenBank/DDBJ databases">
        <title>Pervasive Adenine N6-methylation of Active Genes in Fungi.</title>
        <authorList>
            <consortium name="DOE Joint Genome Institute"/>
            <person name="Mondo S.J."/>
            <person name="Dannebaum R.O."/>
            <person name="Kuo R.C."/>
            <person name="Labutti K."/>
            <person name="Haridas S."/>
            <person name="Kuo A."/>
            <person name="Salamov A."/>
            <person name="Ahrendt S.R."/>
            <person name="Lipzen A."/>
            <person name="Sullivan W."/>
            <person name="Andreopoulos W.B."/>
            <person name="Clum A."/>
            <person name="Lindquist E."/>
            <person name="Daum C."/>
            <person name="Ramamoorthy G.K."/>
            <person name="Gryganskyi A."/>
            <person name="Culley D."/>
            <person name="Magnuson J.K."/>
            <person name="James T.Y."/>
            <person name="O'Malley M.A."/>
            <person name="Stajich J.E."/>
            <person name="Spatafora J.W."/>
            <person name="Visel A."/>
            <person name="Grigoriev I.V."/>
        </authorList>
    </citation>
    <scope>NUCLEOTIDE SEQUENCE [LARGE SCALE GENOMIC DNA]</scope>
    <source>
        <strain evidence="15 16">JEL800</strain>
    </source>
</reference>
<evidence type="ECO:0000256" key="2">
    <source>
        <dbReference type="ARBA" id="ARBA00004653"/>
    </source>
</evidence>
<sequence>MVSSAVESRCNGSSACEVLLQYAVPGLGCVFGTALVLSPFAAVKTAYETQRLGKLNTLPYALMVGNAFSWIGYSWFIRDWFVFFGNIIGWIAGMFFTLLLLPLAPRSAQFLSICVLVGVSSAIQIIYGTVFVSGVEYAKGEQTMGIVANIVLVSFYGSPLSVCVSVIKEKDSTALSFPLALTSLINGSLWTAYGIAIGNPYIGAPNALGVLFSIFQMILLSVYPKKGHGNDTEEGVALGGRLEGRGEVGESQEALTESGTDGGSKFLHST</sequence>
<comment type="subcellular location">
    <subcellularLocation>
        <location evidence="1">Cell membrane</location>
        <topology evidence="1">Multi-pass membrane protein</topology>
    </subcellularLocation>
    <subcellularLocation>
        <location evidence="2">Golgi apparatus membrane</location>
        <topology evidence="2">Multi-pass membrane protein</topology>
    </subcellularLocation>
</comment>
<dbReference type="FunFam" id="1.20.1280.290:FF:000004">
    <property type="entry name" value="Sugar transporter SWEET"/>
    <property type="match status" value="1"/>
</dbReference>
<keyword evidence="10 14" id="KW-1133">Transmembrane helix</keyword>
<dbReference type="InterPro" id="IPR047664">
    <property type="entry name" value="SWEET"/>
</dbReference>
<dbReference type="InterPro" id="IPR004316">
    <property type="entry name" value="SWEET_rpt"/>
</dbReference>
<feature type="transmembrane region" description="Helical" evidence="14">
    <location>
        <begin position="82"/>
        <end position="103"/>
    </location>
</feature>
<name>A0A1Y2BNH0_9FUNG</name>
<dbReference type="GO" id="GO:0051119">
    <property type="term" value="F:sugar transmembrane transporter activity"/>
    <property type="evidence" value="ECO:0007669"/>
    <property type="project" value="InterPro"/>
</dbReference>
<accession>A0A1Y2BNH0</accession>
<dbReference type="Pfam" id="PF03083">
    <property type="entry name" value="MtN3_slv"/>
    <property type="match status" value="2"/>
</dbReference>
<keyword evidence="9" id="KW-0677">Repeat</keyword>
<feature type="transmembrane region" description="Helical" evidence="14">
    <location>
        <begin position="55"/>
        <end position="76"/>
    </location>
</feature>
<organism evidence="15 16">
    <name type="scientific">Rhizoclosmatium globosum</name>
    <dbReference type="NCBI Taxonomy" id="329046"/>
    <lineage>
        <taxon>Eukaryota</taxon>
        <taxon>Fungi</taxon>
        <taxon>Fungi incertae sedis</taxon>
        <taxon>Chytridiomycota</taxon>
        <taxon>Chytridiomycota incertae sedis</taxon>
        <taxon>Chytridiomycetes</taxon>
        <taxon>Chytridiales</taxon>
        <taxon>Chytriomycetaceae</taxon>
        <taxon>Rhizoclosmatium</taxon>
    </lineage>
</organism>
<evidence type="ECO:0000256" key="14">
    <source>
        <dbReference type="SAM" id="Phobius"/>
    </source>
</evidence>
<feature type="transmembrane region" description="Helical" evidence="14">
    <location>
        <begin position="146"/>
        <end position="167"/>
    </location>
</feature>
<evidence type="ECO:0000256" key="7">
    <source>
        <dbReference type="ARBA" id="ARBA00022597"/>
    </source>
</evidence>
<proteinExistence type="inferred from homology"/>
<gene>
    <name evidence="15" type="ORF">BCR33DRAFT_722081</name>
</gene>
<keyword evidence="12 14" id="KW-0472">Membrane</keyword>
<evidence type="ECO:0000256" key="3">
    <source>
        <dbReference type="ARBA" id="ARBA00007809"/>
    </source>
</evidence>
<keyword evidence="16" id="KW-1185">Reference proteome</keyword>
<feature type="transmembrane region" description="Helical" evidence="14">
    <location>
        <begin position="110"/>
        <end position="134"/>
    </location>
</feature>
<keyword evidence="5" id="KW-0813">Transport</keyword>
<evidence type="ECO:0000256" key="1">
    <source>
        <dbReference type="ARBA" id="ARBA00004651"/>
    </source>
</evidence>
<keyword evidence="11" id="KW-0333">Golgi apparatus</keyword>
<comment type="similarity">
    <text evidence="3">Belongs to the SWEET sugar transporter family.</text>
</comment>
<keyword evidence="6" id="KW-1003">Cell membrane</keyword>
<feature type="transmembrane region" description="Helical" evidence="14">
    <location>
        <begin position="174"/>
        <end position="196"/>
    </location>
</feature>
<evidence type="ECO:0000256" key="8">
    <source>
        <dbReference type="ARBA" id="ARBA00022692"/>
    </source>
</evidence>
<evidence type="ECO:0000313" key="16">
    <source>
        <dbReference type="Proteomes" id="UP000193642"/>
    </source>
</evidence>
<evidence type="ECO:0000256" key="9">
    <source>
        <dbReference type="ARBA" id="ARBA00022737"/>
    </source>
</evidence>
<keyword evidence="7" id="KW-0762">Sugar transport</keyword>
<feature type="region of interest" description="Disordered" evidence="13">
    <location>
        <begin position="247"/>
        <end position="270"/>
    </location>
</feature>
<dbReference type="Gene3D" id="1.20.1280.290">
    <property type="match status" value="2"/>
</dbReference>
<dbReference type="AlphaFoldDB" id="A0A1Y2BNH0"/>
<evidence type="ECO:0000256" key="4">
    <source>
        <dbReference type="ARBA" id="ARBA00021741"/>
    </source>
</evidence>
<evidence type="ECO:0000313" key="15">
    <source>
        <dbReference type="EMBL" id="ORY36276.1"/>
    </source>
</evidence>
<protein>
    <recommendedName>
        <fullName evidence="4">Sugar transporter SWEET1</fullName>
    </recommendedName>
</protein>